<evidence type="ECO:0000256" key="2">
    <source>
        <dbReference type="ARBA" id="ARBA00004477"/>
    </source>
</evidence>
<feature type="domain" description="C2" evidence="16">
    <location>
        <begin position="476"/>
        <end position="593"/>
    </location>
</feature>
<dbReference type="CDD" id="cd21670">
    <property type="entry name" value="SMP_ESyt"/>
    <property type="match status" value="1"/>
</dbReference>
<dbReference type="InterPro" id="IPR051634">
    <property type="entry name" value="Extended_Synaptotagmin"/>
</dbReference>
<dbReference type="Gene3D" id="2.60.40.150">
    <property type="entry name" value="C2 domain"/>
    <property type="match status" value="2"/>
</dbReference>
<dbReference type="EMBL" id="QNGE01000664">
    <property type="protein sequence ID" value="KAA3679690.1"/>
    <property type="molecule type" value="Genomic_DNA"/>
</dbReference>
<dbReference type="PROSITE" id="PS51847">
    <property type="entry name" value="SMP"/>
    <property type="match status" value="1"/>
</dbReference>
<keyword evidence="7" id="KW-0479">Metal-binding</keyword>
<dbReference type="SUPFAM" id="SSF49562">
    <property type="entry name" value="C2 domain (Calcium/lipid-binding domain, CaLB)"/>
    <property type="match status" value="2"/>
</dbReference>
<evidence type="ECO:0008006" key="20">
    <source>
        <dbReference type="Google" id="ProtNLM"/>
    </source>
</evidence>
<feature type="transmembrane region" description="Helical" evidence="15">
    <location>
        <begin position="12"/>
        <end position="34"/>
    </location>
</feature>
<keyword evidence="5" id="KW-1003">Cell membrane</keyword>
<comment type="similarity">
    <text evidence="3">Belongs to the extended synaptotagmin family.</text>
</comment>
<evidence type="ECO:0000256" key="15">
    <source>
        <dbReference type="SAM" id="Phobius"/>
    </source>
</evidence>
<dbReference type="Proteomes" id="UP000324629">
    <property type="component" value="Unassembled WGS sequence"/>
</dbReference>
<protein>
    <recommendedName>
        <fullName evidence="20">Extended synaptotagmin</fullName>
    </recommendedName>
</protein>
<keyword evidence="19" id="KW-1185">Reference proteome</keyword>
<dbReference type="InterPro" id="IPR000008">
    <property type="entry name" value="C2_dom"/>
</dbReference>
<dbReference type="InterPro" id="IPR039010">
    <property type="entry name" value="Synaptotagmin_SMP"/>
</dbReference>
<dbReference type="CDD" id="cd08391">
    <property type="entry name" value="C2A_C2C_Synaptotagmin_like"/>
    <property type="match status" value="1"/>
</dbReference>
<dbReference type="GO" id="GO:0008429">
    <property type="term" value="F:phosphatidylethanolamine binding"/>
    <property type="evidence" value="ECO:0007669"/>
    <property type="project" value="TreeGrafter"/>
</dbReference>
<dbReference type="GO" id="GO:0005789">
    <property type="term" value="C:endoplasmic reticulum membrane"/>
    <property type="evidence" value="ECO:0007669"/>
    <property type="project" value="UniProtKB-SubCell"/>
</dbReference>
<evidence type="ECO:0000259" key="17">
    <source>
        <dbReference type="PROSITE" id="PS51847"/>
    </source>
</evidence>
<dbReference type="InterPro" id="IPR037749">
    <property type="entry name" value="Ext_Synaptotagmin_C2B"/>
</dbReference>
<keyword evidence="9" id="KW-0256">Endoplasmic reticulum</keyword>
<keyword evidence="12" id="KW-0445">Lipid transport</keyword>
<keyword evidence="13" id="KW-0446">Lipid-binding</keyword>
<dbReference type="GO" id="GO:0006869">
    <property type="term" value="P:lipid transport"/>
    <property type="evidence" value="ECO:0007669"/>
    <property type="project" value="UniProtKB-KW"/>
</dbReference>
<evidence type="ECO:0000256" key="3">
    <source>
        <dbReference type="ARBA" id="ARBA00005867"/>
    </source>
</evidence>
<dbReference type="InterPro" id="IPR037733">
    <property type="entry name" value="Ext_Synaptotagmin_C2A"/>
</dbReference>
<keyword evidence="14 15" id="KW-0472">Membrane</keyword>
<evidence type="ECO:0000313" key="19">
    <source>
        <dbReference type="Proteomes" id="UP000324629"/>
    </source>
</evidence>
<dbReference type="PANTHER" id="PTHR45761:SF1">
    <property type="entry name" value="EXTENDED SYNAPTOTAGMIN-LIKE PROTEIN 2, ISOFORM C"/>
    <property type="match status" value="1"/>
</dbReference>
<evidence type="ECO:0000256" key="10">
    <source>
        <dbReference type="ARBA" id="ARBA00022837"/>
    </source>
</evidence>
<keyword evidence="6 15" id="KW-0812">Transmembrane</keyword>
<dbReference type="FunFam" id="2.60.40.150:FF:000025">
    <property type="entry name" value="Extended synaptotagmin 2"/>
    <property type="match status" value="1"/>
</dbReference>
<organism evidence="18 19">
    <name type="scientific">Paragonimus westermani</name>
    <dbReference type="NCBI Taxonomy" id="34504"/>
    <lineage>
        <taxon>Eukaryota</taxon>
        <taxon>Metazoa</taxon>
        <taxon>Spiralia</taxon>
        <taxon>Lophotrochozoa</taxon>
        <taxon>Platyhelminthes</taxon>
        <taxon>Trematoda</taxon>
        <taxon>Digenea</taxon>
        <taxon>Plagiorchiida</taxon>
        <taxon>Troglotremata</taxon>
        <taxon>Troglotrematidae</taxon>
        <taxon>Paragonimus</taxon>
    </lineage>
</organism>
<dbReference type="GO" id="GO:0035091">
    <property type="term" value="F:phosphatidylinositol binding"/>
    <property type="evidence" value="ECO:0007669"/>
    <property type="project" value="TreeGrafter"/>
</dbReference>
<gene>
    <name evidence="18" type="ORF">DEA37_0012969</name>
</gene>
<reference evidence="18 19" key="1">
    <citation type="journal article" date="2019" name="Gigascience">
        <title>Whole-genome sequence of the oriental lung fluke Paragonimus westermani.</title>
        <authorList>
            <person name="Oey H."/>
            <person name="Zakrzewski M."/>
            <person name="Narain K."/>
            <person name="Devi K.R."/>
            <person name="Agatsuma T."/>
            <person name="Nawaratna S."/>
            <person name="Gobert G.N."/>
            <person name="Jones M.K."/>
            <person name="Ragan M.A."/>
            <person name="McManus D.P."/>
            <person name="Krause L."/>
        </authorList>
    </citation>
    <scope>NUCLEOTIDE SEQUENCE [LARGE SCALE GENOMIC DNA]</scope>
    <source>
        <strain evidence="18 19">IND2009</strain>
    </source>
</reference>
<dbReference type="PROSITE" id="PS50004">
    <property type="entry name" value="C2"/>
    <property type="match status" value="2"/>
</dbReference>
<dbReference type="GO" id="GO:0005509">
    <property type="term" value="F:calcium ion binding"/>
    <property type="evidence" value="ECO:0007669"/>
    <property type="project" value="TreeGrafter"/>
</dbReference>
<dbReference type="GO" id="GO:0005886">
    <property type="term" value="C:plasma membrane"/>
    <property type="evidence" value="ECO:0007669"/>
    <property type="project" value="UniProtKB-SubCell"/>
</dbReference>
<dbReference type="GO" id="GO:0005544">
    <property type="term" value="F:calcium-dependent phospholipid binding"/>
    <property type="evidence" value="ECO:0007669"/>
    <property type="project" value="TreeGrafter"/>
</dbReference>
<comment type="caution">
    <text evidence="18">The sequence shown here is derived from an EMBL/GenBank/DDBJ whole genome shotgun (WGS) entry which is preliminary data.</text>
</comment>
<evidence type="ECO:0000256" key="1">
    <source>
        <dbReference type="ARBA" id="ARBA00004202"/>
    </source>
</evidence>
<keyword evidence="10" id="KW-0106">Calcium</keyword>
<evidence type="ECO:0000256" key="7">
    <source>
        <dbReference type="ARBA" id="ARBA00022723"/>
    </source>
</evidence>
<evidence type="ECO:0000259" key="16">
    <source>
        <dbReference type="PROSITE" id="PS50004"/>
    </source>
</evidence>
<dbReference type="Pfam" id="PF00168">
    <property type="entry name" value="C2"/>
    <property type="match status" value="2"/>
</dbReference>
<evidence type="ECO:0000256" key="14">
    <source>
        <dbReference type="ARBA" id="ARBA00023136"/>
    </source>
</evidence>
<dbReference type="GO" id="GO:0031210">
    <property type="term" value="F:phosphatidylcholine binding"/>
    <property type="evidence" value="ECO:0007669"/>
    <property type="project" value="TreeGrafter"/>
</dbReference>
<feature type="domain" description="C2" evidence="16">
    <location>
        <begin position="330"/>
        <end position="450"/>
    </location>
</feature>
<evidence type="ECO:0000256" key="12">
    <source>
        <dbReference type="ARBA" id="ARBA00023055"/>
    </source>
</evidence>
<accession>A0A5J4NWZ3</accession>
<name>A0A5J4NWZ3_9TREM</name>
<dbReference type="InterPro" id="IPR035892">
    <property type="entry name" value="C2_domain_sf"/>
</dbReference>
<comment type="subcellular location">
    <subcellularLocation>
        <location evidence="1">Cell membrane</location>
        <topology evidence="1">Peripheral membrane protein</topology>
    </subcellularLocation>
    <subcellularLocation>
        <location evidence="2">Endoplasmic reticulum membrane</location>
        <topology evidence="2">Multi-pass membrane protein</topology>
    </subcellularLocation>
</comment>
<evidence type="ECO:0000256" key="11">
    <source>
        <dbReference type="ARBA" id="ARBA00022989"/>
    </source>
</evidence>
<evidence type="ECO:0000256" key="9">
    <source>
        <dbReference type="ARBA" id="ARBA00022824"/>
    </source>
</evidence>
<dbReference type="InterPro" id="IPR031468">
    <property type="entry name" value="SMP_LBD"/>
</dbReference>
<keyword evidence="11 15" id="KW-1133">Transmembrane helix</keyword>
<evidence type="ECO:0000256" key="8">
    <source>
        <dbReference type="ARBA" id="ARBA00022737"/>
    </source>
</evidence>
<keyword evidence="8" id="KW-0677">Repeat</keyword>
<dbReference type="PANTHER" id="PTHR45761">
    <property type="entry name" value="EXTENDED SYNAPTOTAGMIN-LIKE PROTEIN 2, ISOFORM C"/>
    <property type="match status" value="1"/>
</dbReference>
<evidence type="ECO:0000256" key="5">
    <source>
        <dbReference type="ARBA" id="ARBA00022475"/>
    </source>
</evidence>
<dbReference type="GO" id="GO:0061817">
    <property type="term" value="P:endoplasmic reticulum-plasma membrane tethering"/>
    <property type="evidence" value="ECO:0007669"/>
    <property type="project" value="InterPro"/>
</dbReference>
<evidence type="ECO:0000256" key="6">
    <source>
        <dbReference type="ARBA" id="ARBA00022692"/>
    </source>
</evidence>
<dbReference type="CDD" id="cd04050">
    <property type="entry name" value="C2B_Synaptotagmin-like"/>
    <property type="match status" value="1"/>
</dbReference>
<dbReference type="AlphaFoldDB" id="A0A5J4NWZ3"/>
<evidence type="ECO:0000313" key="18">
    <source>
        <dbReference type="EMBL" id="KAA3679690.1"/>
    </source>
</evidence>
<evidence type="ECO:0000256" key="13">
    <source>
        <dbReference type="ARBA" id="ARBA00023121"/>
    </source>
</evidence>
<dbReference type="SMART" id="SM00239">
    <property type="entry name" value="C2"/>
    <property type="match status" value="2"/>
</dbReference>
<dbReference type="Pfam" id="PF17047">
    <property type="entry name" value="SMP_LBD"/>
    <property type="match status" value="1"/>
</dbReference>
<evidence type="ECO:0000256" key="4">
    <source>
        <dbReference type="ARBA" id="ARBA00022448"/>
    </source>
</evidence>
<keyword evidence="4" id="KW-0813">Transport</keyword>
<feature type="domain" description="SMP-LTD" evidence="17">
    <location>
        <begin position="96"/>
        <end position="275"/>
    </location>
</feature>
<sequence>MAVNGSGSAKKPGILSYAITYLKFFGSCISLWGIGYMQFSATWIALGTFGYFCIQLARNKRIQLTSSLKAIGQDEKAFILQNFSVSDLPSWVYFPDVERAEWFNKMIKRLWPFVSDYARNIILESVEPAVAAQLPSALKPFKFTTIDLGDTPPRVGGVKVYMEENIRRDEIVMDLDLMLYSDARIKVELGKVKAGVKEFELRGTLRVVLKPLISKVPFAGAVTVCFLNSPYINFSLTDMGNVLGLPGLQQTLTTVIRNVVNQLIVLPNRLPVTLVDNVDVQRLKYPMPQASSYCCFRRFLCAPSFLMESFDPISILNKTGHLKDCLECRTPDGLRIFIGRPLKRFRGVLRIHVMGARRLKAGDKNIVGEGSSDPYCVIRVGARTFKTAVIQKTLDPEWNEQFETVVDVQCGQFLEVEVYDKDQGNKDDALGTTAISLESVYDLGELDTWTKLEGVKTGSIHLKLNWFVMSNQLEDVATALKQAVQYRSLSGTAMSAAFLYVVVKQARNLKRLKQMREPSPFCTLLFGRDAQMTEVKEHTQSPTWESVHHFLVGDPYVDTLQIVVRDSRTETLLGNCSVPVKLLLTQQQLSVSRPFPLQESGPDGANIYLHLELKALVPGTKKSTSKTDGVVQDVVNSAEEPKDIILSKQANNVSTNPEIPILDMEIRNRATKTTNAGDSGMDTTWPRVPTPEADANPSLIVATDDDEASVVSERQNLDSHVSLNNPLGRLRLTIEYSVTSSLLSVTVHQARFEFGLSVDDLPIHGLRLDVKNHVGVFTRSGRTRSMGSAYVDLCNFLSVSTLTDW</sequence>
<proteinExistence type="inferred from homology"/>